<name>A0ABD0PCB4_CIRMR</name>
<dbReference type="CDD" id="cd01472">
    <property type="entry name" value="vWA_collagen"/>
    <property type="match status" value="1"/>
</dbReference>
<organism evidence="7 8">
    <name type="scientific">Cirrhinus mrigala</name>
    <name type="common">Mrigala</name>
    <dbReference type="NCBI Taxonomy" id="683832"/>
    <lineage>
        <taxon>Eukaryota</taxon>
        <taxon>Metazoa</taxon>
        <taxon>Chordata</taxon>
        <taxon>Craniata</taxon>
        <taxon>Vertebrata</taxon>
        <taxon>Euteleostomi</taxon>
        <taxon>Actinopterygii</taxon>
        <taxon>Neopterygii</taxon>
        <taxon>Teleostei</taxon>
        <taxon>Ostariophysi</taxon>
        <taxon>Cypriniformes</taxon>
        <taxon>Cyprinidae</taxon>
        <taxon>Labeoninae</taxon>
        <taxon>Labeonini</taxon>
        <taxon>Cirrhinus</taxon>
    </lineage>
</organism>
<dbReference type="Pfam" id="PF00092">
    <property type="entry name" value="VWA"/>
    <property type="match status" value="1"/>
</dbReference>
<dbReference type="GO" id="GO:0005576">
    <property type="term" value="C:extracellular region"/>
    <property type="evidence" value="ECO:0007669"/>
    <property type="project" value="UniProtKB-SubCell"/>
</dbReference>
<dbReference type="SUPFAM" id="SSF53300">
    <property type="entry name" value="vWA-like"/>
    <property type="match status" value="1"/>
</dbReference>
<dbReference type="InterPro" id="IPR002035">
    <property type="entry name" value="VWF_A"/>
</dbReference>
<feature type="domain" description="VWFA" evidence="6">
    <location>
        <begin position="1"/>
        <end position="164"/>
    </location>
</feature>
<gene>
    <name evidence="7" type="ORF">M9458_031971</name>
</gene>
<dbReference type="AlphaFoldDB" id="A0ABD0PCB4"/>
<evidence type="ECO:0000256" key="5">
    <source>
        <dbReference type="ARBA" id="ARBA00023180"/>
    </source>
</evidence>
<evidence type="ECO:0000256" key="4">
    <source>
        <dbReference type="ARBA" id="ARBA00022737"/>
    </source>
</evidence>
<sequence length="187" mass="20854">ITSSNFDLVKRFLHRTISGLTVGSNSVRVGMVLYSDTPSAEFYLDTFVNKTDILDYINIIPYRGGGTATGDAIKFAKNNLFIKTRGSRKNLGVKQIAVVITDGESQDDVTTPAAELRRSGVTIYALGVKDANVEELKQIGSYPDRDFVFNVDSFQMLTSLEKNLRKSLCKVVVNRGFEKKDRFILKQ</sequence>
<feature type="non-terminal residue" evidence="7">
    <location>
        <position position="1"/>
    </location>
</feature>
<dbReference type="Gene3D" id="3.40.50.410">
    <property type="entry name" value="von Willebrand factor, type A domain"/>
    <property type="match status" value="1"/>
</dbReference>
<dbReference type="SMART" id="SM00327">
    <property type="entry name" value="VWA"/>
    <property type="match status" value="1"/>
</dbReference>
<keyword evidence="4" id="KW-0677">Repeat</keyword>
<dbReference type="FunFam" id="3.40.50.410:FF:000004">
    <property type="entry name" value="collagen alpha-6(VI) chain"/>
    <property type="match status" value="1"/>
</dbReference>
<evidence type="ECO:0000313" key="8">
    <source>
        <dbReference type="Proteomes" id="UP001529510"/>
    </source>
</evidence>
<dbReference type="EMBL" id="JAMKFB020000016">
    <property type="protein sequence ID" value="KAL0171660.1"/>
    <property type="molecule type" value="Genomic_DNA"/>
</dbReference>
<evidence type="ECO:0000256" key="2">
    <source>
        <dbReference type="ARBA" id="ARBA00022525"/>
    </source>
</evidence>
<comment type="subcellular location">
    <subcellularLocation>
        <location evidence="1">Secreted</location>
    </subcellularLocation>
</comment>
<reference evidence="7 8" key="1">
    <citation type="submission" date="2024-05" db="EMBL/GenBank/DDBJ databases">
        <title>Genome sequencing and assembly of Indian major carp, Cirrhinus mrigala (Hamilton, 1822).</title>
        <authorList>
            <person name="Mohindra V."/>
            <person name="Chowdhury L.M."/>
            <person name="Lal K."/>
            <person name="Jena J.K."/>
        </authorList>
    </citation>
    <scope>NUCLEOTIDE SEQUENCE [LARGE SCALE GENOMIC DNA]</scope>
    <source>
        <strain evidence="7">CM1030</strain>
        <tissue evidence="7">Blood</tissue>
    </source>
</reference>
<proteinExistence type="predicted"/>
<evidence type="ECO:0000259" key="6">
    <source>
        <dbReference type="PROSITE" id="PS50234"/>
    </source>
</evidence>
<accession>A0ABD0PCB4</accession>
<dbReference type="PANTHER" id="PTHR24020">
    <property type="entry name" value="COLLAGEN ALPHA"/>
    <property type="match status" value="1"/>
</dbReference>
<protein>
    <recommendedName>
        <fullName evidence="6">VWFA domain-containing protein</fullName>
    </recommendedName>
</protein>
<feature type="non-terminal residue" evidence="7">
    <location>
        <position position="187"/>
    </location>
</feature>
<dbReference type="Proteomes" id="UP001529510">
    <property type="component" value="Unassembled WGS sequence"/>
</dbReference>
<keyword evidence="8" id="KW-1185">Reference proteome</keyword>
<keyword evidence="3" id="KW-0732">Signal</keyword>
<keyword evidence="2" id="KW-0964">Secreted</keyword>
<keyword evidence="5" id="KW-0325">Glycoprotein</keyword>
<dbReference type="InterPro" id="IPR036465">
    <property type="entry name" value="vWFA_dom_sf"/>
</dbReference>
<comment type="caution">
    <text evidence="7">The sequence shown here is derived from an EMBL/GenBank/DDBJ whole genome shotgun (WGS) entry which is preliminary data.</text>
</comment>
<dbReference type="PROSITE" id="PS50234">
    <property type="entry name" value="VWFA"/>
    <property type="match status" value="1"/>
</dbReference>
<dbReference type="PANTHER" id="PTHR24020:SF86">
    <property type="entry name" value="COLLAGEN, TYPE VI, ALPHA 4"/>
    <property type="match status" value="1"/>
</dbReference>
<evidence type="ECO:0000256" key="3">
    <source>
        <dbReference type="ARBA" id="ARBA00022729"/>
    </source>
</evidence>
<evidence type="ECO:0000256" key="1">
    <source>
        <dbReference type="ARBA" id="ARBA00004613"/>
    </source>
</evidence>
<evidence type="ECO:0000313" key="7">
    <source>
        <dbReference type="EMBL" id="KAL0171660.1"/>
    </source>
</evidence>
<dbReference type="InterPro" id="IPR050525">
    <property type="entry name" value="ECM_Assembly_Org"/>
</dbReference>